<proteinExistence type="predicted"/>
<reference evidence="1" key="1">
    <citation type="journal article" date="2024" name="BMC Genomics">
        <title>Functional annotation of a divergent genome using sequence and structure-based similarity.</title>
        <authorList>
            <person name="Svedberg D."/>
            <person name="Winiger R.R."/>
            <person name="Berg A."/>
            <person name="Sharma H."/>
            <person name="Tellgren-Roth C."/>
            <person name="Debrunner-Vossbrinck B.A."/>
            <person name="Vossbrinck C.R."/>
            <person name="Barandun J."/>
        </authorList>
    </citation>
    <scope>NUCLEOTIDE SEQUENCE</scope>
    <source>
        <strain evidence="1">Illinois isolate</strain>
    </source>
</reference>
<evidence type="ECO:0000313" key="2">
    <source>
        <dbReference type="Proteomes" id="UP001334084"/>
    </source>
</evidence>
<dbReference type="KEGG" id="vnx:VNE69_07187"/>
<dbReference type="Proteomes" id="UP001334084">
    <property type="component" value="Chromosome 7"/>
</dbReference>
<evidence type="ECO:0000313" key="1">
    <source>
        <dbReference type="EMBL" id="WUR04121.1"/>
    </source>
</evidence>
<keyword evidence="2" id="KW-1185">Reference proteome</keyword>
<name>A0AAX4JDR7_9MICR</name>
<dbReference type="EMBL" id="CP142732">
    <property type="protein sequence ID" value="WUR04121.1"/>
    <property type="molecule type" value="Genomic_DNA"/>
</dbReference>
<sequence length="216" mass="25341">MPDSTNFFDFLNNENPYAYLRNYENHPFKKDNLKVKLDALQKIQPKFIPCVMDQGVLSNERANTVNFVIRNGVNENIMKGVEVLEKNNIAHDIYTYQIVNQTNVVELSNKAAELQDIGFDMSYVYKHRYNFLGLNYIMDVFKKYIDLEGMEDIVLDICRLKLINKQKILREKVYGAISEKLEDESIMQINIEKDIKEDPIEEAKTLINLKRKFSDL</sequence>
<dbReference type="RefSeq" id="XP_065330266.1">
    <property type="nucleotide sequence ID" value="XM_065474194.1"/>
</dbReference>
<protein>
    <submittedName>
        <fullName evidence="1">Uncharacterized protein</fullName>
    </submittedName>
</protein>
<dbReference type="GeneID" id="90541943"/>
<accession>A0AAX4JDR7</accession>
<dbReference type="AlphaFoldDB" id="A0AAX4JDR7"/>
<organism evidence="1 2">
    <name type="scientific">Vairimorpha necatrix</name>
    <dbReference type="NCBI Taxonomy" id="6039"/>
    <lineage>
        <taxon>Eukaryota</taxon>
        <taxon>Fungi</taxon>
        <taxon>Fungi incertae sedis</taxon>
        <taxon>Microsporidia</taxon>
        <taxon>Nosematidae</taxon>
        <taxon>Vairimorpha</taxon>
    </lineage>
</organism>
<gene>
    <name evidence="1" type="ORF">VNE69_07187</name>
</gene>